<dbReference type="NCBIfam" id="TIGR03135">
    <property type="entry name" value="malonate_mdcG"/>
    <property type="match status" value="1"/>
</dbReference>
<dbReference type="EMBL" id="JBHUIX010000005">
    <property type="protein sequence ID" value="MFD2173518.1"/>
    <property type="molecule type" value="Genomic_DNA"/>
</dbReference>
<dbReference type="RefSeq" id="WP_377388089.1">
    <property type="nucleotide sequence ID" value="NZ_JBHUIX010000005.1"/>
</dbReference>
<feature type="region of interest" description="Disordered" evidence="3">
    <location>
        <begin position="233"/>
        <end position="253"/>
    </location>
</feature>
<dbReference type="GO" id="GO:0016779">
    <property type="term" value="F:nucleotidyltransferase activity"/>
    <property type="evidence" value="ECO:0007669"/>
    <property type="project" value="UniProtKB-KW"/>
</dbReference>
<dbReference type="InterPro" id="IPR048903">
    <property type="entry name" value="MdcG_N"/>
</dbReference>
<dbReference type="Pfam" id="PF20866">
    <property type="entry name" value="MdcG_N"/>
    <property type="match status" value="1"/>
</dbReference>
<keyword evidence="7" id="KW-1185">Reference proteome</keyword>
<comment type="caution">
    <text evidence="6">The sequence shown here is derived from an EMBL/GenBank/DDBJ whole genome shotgun (WGS) entry which is preliminary data.</text>
</comment>
<dbReference type="EC" id="2.7.7.66" evidence="6"/>
<reference evidence="7" key="1">
    <citation type="journal article" date="2019" name="Int. J. Syst. Evol. Microbiol.">
        <title>The Global Catalogue of Microorganisms (GCM) 10K type strain sequencing project: providing services to taxonomists for standard genome sequencing and annotation.</title>
        <authorList>
            <consortium name="The Broad Institute Genomics Platform"/>
            <consortium name="The Broad Institute Genome Sequencing Center for Infectious Disease"/>
            <person name="Wu L."/>
            <person name="Ma J."/>
        </authorList>
    </citation>
    <scope>NUCLEOTIDE SEQUENCE [LARGE SCALE GENOMIC DNA]</scope>
    <source>
        <strain evidence="7">CCUG 55131</strain>
    </source>
</reference>
<accession>A0ABW5A812</accession>
<evidence type="ECO:0000256" key="3">
    <source>
        <dbReference type="SAM" id="MobiDB-lite"/>
    </source>
</evidence>
<dbReference type="Pfam" id="PF10620">
    <property type="entry name" value="MdcG"/>
    <property type="match status" value="1"/>
</dbReference>
<evidence type="ECO:0000313" key="6">
    <source>
        <dbReference type="EMBL" id="MFD2173518.1"/>
    </source>
</evidence>
<sequence>MLHNRHTLVYLNDVARTALLPAVIAALPEPMRNCQIEARVRETVLRERIPGIVCRPTGPCPDGGGQIGFSFPFRVGEARVRAAVGVARDQITATLTPWEVMVLAETLGDVLHPAIGELHRIGVATGVEIGLIGSVALRAVTGLAYTRPDSDIDLVVRAARPDQLAALAAAVHDLTLCTGTAFDIEVELAGGIGVKLSELLSGSDTVLGKTITGVELVSRARIDETLVFRAPAGGAGSELQSPKKQAERRRLWM</sequence>
<evidence type="ECO:0000259" key="5">
    <source>
        <dbReference type="Pfam" id="PF20866"/>
    </source>
</evidence>
<dbReference type="InterPro" id="IPR017557">
    <property type="entry name" value="Holo-ACP_synthase"/>
</dbReference>
<evidence type="ECO:0000256" key="1">
    <source>
        <dbReference type="ARBA" id="ARBA00022679"/>
    </source>
</evidence>
<feature type="compositionally biased region" description="Basic and acidic residues" evidence="3">
    <location>
        <begin position="244"/>
        <end position="253"/>
    </location>
</feature>
<keyword evidence="2 6" id="KW-0548">Nucleotidyltransferase</keyword>
<feature type="domain" description="Phosphoribosyl-dephospho-CoA transferase MdcG N-terminal" evidence="5">
    <location>
        <begin position="5"/>
        <end position="97"/>
    </location>
</feature>
<feature type="domain" description="Phosphoribosyl-dephospho-CoA transferase MdcG C-terminal" evidence="4">
    <location>
        <begin position="110"/>
        <end position="219"/>
    </location>
</feature>
<evidence type="ECO:0000313" key="7">
    <source>
        <dbReference type="Proteomes" id="UP001597413"/>
    </source>
</evidence>
<evidence type="ECO:0000259" key="4">
    <source>
        <dbReference type="Pfam" id="PF10620"/>
    </source>
</evidence>
<gene>
    <name evidence="6" type="primary">mdcG</name>
    <name evidence="6" type="ORF">ACFSM0_05380</name>
</gene>
<dbReference type="Proteomes" id="UP001597413">
    <property type="component" value="Unassembled WGS sequence"/>
</dbReference>
<keyword evidence="1 6" id="KW-0808">Transferase</keyword>
<dbReference type="InterPro" id="IPR049180">
    <property type="entry name" value="MdcG_C"/>
</dbReference>
<proteinExistence type="predicted"/>
<organism evidence="6 7">
    <name type="scientific">Rhodobacter lacus</name>
    <dbReference type="NCBI Taxonomy" id="1641972"/>
    <lineage>
        <taxon>Bacteria</taxon>
        <taxon>Pseudomonadati</taxon>
        <taxon>Pseudomonadota</taxon>
        <taxon>Alphaproteobacteria</taxon>
        <taxon>Rhodobacterales</taxon>
        <taxon>Rhodobacter group</taxon>
        <taxon>Rhodobacter</taxon>
    </lineage>
</organism>
<protein>
    <submittedName>
        <fullName evidence="6">Malonate decarboxylase holo-[acyl-carrier-protein] synthase</fullName>
        <ecNumber evidence="6">2.7.7.66</ecNumber>
    </submittedName>
</protein>
<name>A0ABW5A812_9RHOB</name>
<evidence type="ECO:0000256" key="2">
    <source>
        <dbReference type="ARBA" id="ARBA00022695"/>
    </source>
</evidence>